<sequence length="90" mass="9972">MMRARVFLPQGHIYKGENPGSLGYKAGLEGFSPMKGILGTFKENLGAEQLNNRAHRHLAGNADYEPLDLPFPKANIDKSHKRVIQTSLVL</sequence>
<dbReference type="AlphaFoldDB" id="F8KPR2"/>
<reference evidence="1 2" key="1">
    <citation type="journal article" date="2011" name="J. Bacteriol.">
        <title>Genome sequence of Helicobacter bizzozeronii strain CIII-1, an isolate from human gastric mucosa.</title>
        <authorList>
            <person name="Schott T."/>
            <person name="Rossi M."/>
            <person name="Hanninen M.L."/>
        </authorList>
    </citation>
    <scope>NUCLEOTIDE SEQUENCE [LARGE SCALE GENOMIC DNA]</scope>
    <source>
        <strain evidence="1 2">CIII-1</strain>
    </source>
</reference>
<proteinExistence type="predicted"/>
<dbReference type="EMBL" id="FR871757">
    <property type="protein sequence ID" value="CCB80800.1"/>
    <property type="molecule type" value="Genomic_DNA"/>
</dbReference>
<dbReference type="Proteomes" id="UP000008387">
    <property type="component" value="Chromosome"/>
</dbReference>
<evidence type="ECO:0000313" key="2">
    <source>
        <dbReference type="Proteomes" id="UP000008387"/>
    </source>
</evidence>
<protein>
    <submittedName>
        <fullName evidence="1">Uncharacterized protein</fullName>
    </submittedName>
</protein>
<gene>
    <name evidence="1" type="ordered locus">HBZC1_18140</name>
</gene>
<dbReference type="HOGENOM" id="CLU_2436739_0_0_7"/>
<name>F8KPR2_HELBC</name>
<evidence type="ECO:0000313" key="1">
    <source>
        <dbReference type="EMBL" id="CCB80800.1"/>
    </source>
</evidence>
<organism evidence="1 2">
    <name type="scientific">Helicobacter bizzozeronii (strain CIII-1)</name>
    <dbReference type="NCBI Taxonomy" id="1002804"/>
    <lineage>
        <taxon>Bacteria</taxon>
        <taxon>Pseudomonadati</taxon>
        <taxon>Campylobacterota</taxon>
        <taxon>Epsilonproteobacteria</taxon>
        <taxon>Campylobacterales</taxon>
        <taxon>Helicobacteraceae</taxon>
        <taxon>Helicobacter</taxon>
    </lineage>
</organism>
<dbReference type="KEGG" id="hbi:HBZC1_18140"/>
<keyword evidence="2" id="KW-1185">Reference proteome</keyword>
<accession>F8KPR2</accession>